<dbReference type="Gene3D" id="3.40.50.150">
    <property type="entry name" value="Vaccinia Virus protein VP39"/>
    <property type="match status" value="1"/>
</dbReference>
<protein>
    <submittedName>
        <fullName evidence="1">Uncharacterized protein</fullName>
    </submittedName>
</protein>
<dbReference type="InterPro" id="IPR029063">
    <property type="entry name" value="SAM-dependent_MTases_sf"/>
</dbReference>
<gene>
    <name evidence="1" type="ORF">P5G51_011560</name>
</gene>
<dbReference type="RefSeq" id="WP_320384651.1">
    <property type="nucleotide sequence ID" value="NZ_JAROCA020000001.1"/>
</dbReference>
<dbReference type="EMBL" id="JAROCA020000001">
    <property type="protein sequence ID" value="MDY0405941.1"/>
    <property type="molecule type" value="Genomic_DNA"/>
</dbReference>
<evidence type="ECO:0000313" key="1">
    <source>
        <dbReference type="EMBL" id="MDY0405941.1"/>
    </source>
</evidence>
<comment type="caution">
    <text evidence="1">The sequence shown here is derived from an EMBL/GenBank/DDBJ whole genome shotgun (WGS) entry which is preliminary data.</text>
</comment>
<organism evidence="1 2">
    <name type="scientific">Tigheibacillus jepli</name>
    <dbReference type="NCBI Taxonomy" id="3035914"/>
    <lineage>
        <taxon>Bacteria</taxon>
        <taxon>Bacillati</taxon>
        <taxon>Bacillota</taxon>
        <taxon>Bacilli</taxon>
        <taxon>Bacillales</taxon>
        <taxon>Bacillaceae</taxon>
        <taxon>Tigheibacillus</taxon>
    </lineage>
</organism>
<name>A0ABU5CJ21_9BACI</name>
<proteinExistence type="predicted"/>
<keyword evidence="2" id="KW-1185">Reference proteome</keyword>
<reference evidence="1 2" key="1">
    <citation type="submission" date="2023-10" db="EMBL/GenBank/DDBJ databases">
        <title>179-bfca-hs.</title>
        <authorList>
            <person name="Miliotis G."/>
            <person name="Sengupta P."/>
            <person name="Hameed A."/>
            <person name="Chuvochina M."/>
            <person name="Mcdonagh F."/>
            <person name="Simpson A.C."/>
            <person name="Singh N.K."/>
            <person name="Rekha P.D."/>
            <person name="Raman K."/>
            <person name="Hugenholtz P."/>
            <person name="Venkateswaran K."/>
        </authorList>
    </citation>
    <scope>NUCLEOTIDE SEQUENCE [LARGE SCALE GENOMIC DNA]</scope>
    <source>
        <strain evidence="1 2">179-BFC-A-HS</strain>
    </source>
</reference>
<sequence>MLVDNIASENSTFDTFVNKLEKLRDPSHVRSLSISEWKNHFYQKGLQIMYEQVRKKSLPYNEWIHRMLDKESDMQAVNHFIRNAARM</sequence>
<evidence type="ECO:0000313" key="2">
    <source>
        <dbReference type="Proteomes" id="UP001228376"/>
    </source>
</evidence>
<dbReference type="Proteomes" id="UP001228376">
    <property type="component" value="Unassembled WGS sequence"/>
</dbReference>
<accession>A0ABU5CJ21</accession>